<gene>
    <name evidence="7" type="ORF">IAD01_03760</name>
</gene>
<evidence type="ECO:0000313" key="7">
    <source>
        <dbReference type="EMBL" id="HIS24501.1"/>
    </source>
</evidence>
<evidence type="ECO:0000256" key="4">
    <source>
        <dbReference type="ARBA" id="ARBA00022679"/>
    </source>
</evidence>
<keyword evidence="5" id="KW-0418">Kinase</keyword>
<protein>
    <recommendedName>
        <fullName evidence="2">histidine kinase</fullName>
        <ecNumber evidence="2">2.7.13.3</ecNumber>
    </recommendedName>
</protein>
<evidence type="ECO:0000256" key="2">
    <source>
        <dbReference type="ARBA" id="ARBA00012438"/>
    </source>
</evidence>
<sequence>MIDRLENMPAILDRGISGYHEYIFADDGRGARLAHVSVSLCKMLGCSEEELSDSSRDRYFDAVHPADKERYAEFISELSRGETTLSAQYRLIRKDKSVICVADTMTTSKNSDGELVGCSTLCDITAIKSELGNLKFLDDTVPCGFLKFTCDAQPKITYINKRMLELLRFPHAQDGESDYLNLYKDNIFLMIPMEERRKFSAFLNRVFTMGTPISGEINVLRFDGTKAYMFGWVTKTKDEHGNDEFQSICADITEQHIKNKEQKTQRYLKALSHVYDCIFEFDFSDNTVKCIYINDSVPYKWVKDIPMRMEEATQRWISETVCESDRPVLQNFFKDLYRTRYSDADSSPPTIEYHALSGGSSRKYSGIFLKIDSSVCLFCSKSVSEDSIMPKNDTQTSVRIADGIVAFEVDGDMVRPLYTSDSICNFFKYSKDEWQALATKMHPIRDIISRSDITYESVQRLFKDLCADFSFKDGDKIRHIRAVCSRKTAEGGSEFYVILYNMDSEYKKADAGASGILQKPKIKIRTFGYFDTFVDGRPIAFRSQKSKELFALLVDRRGGYVSSEEAISFLWEDEPVNPVTLARYRKVALRLKNILEEYGIPDAVESVDGKRRIVTERVECDLYDYLSGKEGYASLFKGSYLTNYSWGENTLAELSGNIFH</sequence>
<evidence type="ECO:0000259" key="6">
    <source>
        <dbReference type="PROSITE" id="PS50112"/>
    </source>
</evidence>
<dbReference type="Pfam" id="PF13426">
    <property type="entry name" value="PAS_9"/>
    <property type="match status" value="1"/>
</dbReference>
<dbReference type="AlphaFoldDB" id="A0A9D1EN49"/>
<reference evidence="7" key="2">
    <citation type="journal article" date="2021" name="PeerJ">
        <title>Extensive microbial diversity within the chicken gut microbiome revealed by metagenomics and culture.</title>
        <authorList>
            <person name="Gilroy R."/>
            <person name="Ravi A."/>
            <person name="Getino M."/>
            <person name="Pursley I."/>
            <person name="Horton D.L."/>
            <person name="Alikhan N.F."/>
            <person name="Baker D."/>
            <person name="Gharbi K."/>
            <person name="Hall N."/>
            <person name="Watson M."/>
            <person name="Adriaenssens E.M."/>
            <person name="Foster-Nyarko E."/>
            <person name="Jarju S."/>
            <person name="Secka A."/>
            <person name="Antonio M."/>
            <person name="Oren A."/>
            <person name="Chaudhuri R.R."/>
            <person name="La Ragione R."/>
            <person name="Hildebrand F."/>
            <person name="Pallen M.J."/>
        </authorList>
    </citation>
    <scope>NUCLEOTIDE SEQUENCE</scope>
    <source>
        <strain evidence="7">CHK157-1446</strain>
    </source>
</reference>
<accession>A0A9D1EN49</accession>
<dbReference type="InterPro" id="IPR000014">
    <property type="entry name" value="PAS"/>
</dbReference>
<comment type="catalytic activity">
    <reaction evidence="1">
        <text>ATP + protein L-histidine = ADP + protein N-phospho-L-histidine.</text>
        <dbReference type="EC" id="2.7.13.3"/>
    </reaction>
</comment>
<dbReference type="InterPro" id="IPR036388">
    <property type="entry name" value="WH-like_DNA-bd_sf"/>
</dbReference>
<dbReference type="EC" id="2.7.13.3" evidence="2"/>
<dbReference type="Gene3D" id="3.30.450.20">
    <property type="entry name" value="PAS domain"/>
    <property type="match status" value="2"/>
</dbReference>
<dbReference type="GO" id="GO:0004673">
    <property type="term" value="F:protein histidine kinase activity"/>
    <property type="evidence" value="ECO:0007669"/>
    <property type="project" value="UniProtKB-EC"/>
</dbReference>
<feature type="domain" description="PAS" evidence="6">
    <location>
        <begin position="4"/>
        <end position="82"/>
    </location>
</feature>
<evidence type="ECO:0000313" key="8">
    <source>
        <dbReference type="Proteomes" id="UP000823982"/>
    </source>
</evidence>
<dbReference type="PROSITE" id="PS50112">
    <property type="entry name" value="PAS"/>
    <property type="match status" value="1"/>
</dbReference>
<proteinExistence type="predicted"/>
<dbReference type="InterPro" id="IPR013655">
    <property type="entry name" value="PAS_fold_3"/>
</dbReference>
<keyword evidence="3" id="KW-0597">Phosphoprotein</keyword>
<dbReference type="InterPro" id="IPR052162">
    <property type="entry name" value="Sensor_kinase/Photoreceptor"/>
</dbReference>
<organism evidence="7 8">
    <name type="scientific">Candidatus Faeciplasma gallinarum</name>
    <dbReference type="NCBI Taxonomy" id="2840799"/>
    <lineage>
        <taxon>Bacteria</taxon>
        <taxon>Bacillati</taxon>
        <taxon>Bacillota</taxon>
        <taxon>Clostridia</taxon>
        <taxon>Eubacteriales</taxon>
        <taxon>Oscillospiraceae</taxon>
        <taxon>Oscillospiraceae incertae sedis</taxon>
        <taxon>Candidatus Faeciplasma</taxon>
    </lineage>
</organism>
<comment type="caution">
    <text evidence="7">The sequence shown here is derived from an EMBL/GenBank/DDBJ whole genome shotgun (WGS) entry which is preliminary data.</text>
</comment>
<evidence type="ECO:0000256" key="1">
    <source>
        <dbReference type="ARBA" id="ARBA00000085"/>
    </source>
</evidence>
<dbReference type="Proteomes" id="UP000823982">
    <property type="component" value="Unassembled WGS sequence"/>
</dbReference>
<evidence type="ECO:0000256" key="5">
    <source>
        <dbReference type="ARBA" id="ARBA00022777"/>
    </source>
</evidence>
<dbReference type="PANTHER" id="PTHR43304:SF1">
    <property type="entry name" value="PAC DOMAIN-CONTAINING PROTEIN"/>
    <property type="match status" value="1"/>
</dbReference>
<dbReference type="SUPFAM" id="SSF55785">
    <property type="entry name" value="PYP-like sensor domain (PAS domain)"/>
    <property type="match status" value="2"/>
</dbReference>
<reference evidence="7" key="1">
    <citation type="submission" date="2020-10" db="EMBL/GenBank/DDBJ databases">
        <authorList>
            <person name="Gilroy R."/>
        </authorList>
    </citation>
    <scope>NUCLEOTIDE SEQUENCE</scope>
    <source>
        <strain evidence="7">CHK157-1446</strain>
    </source>
</reference>
<dbReference type="PANTHER" id="PTHR43304">
    <property type="entry name" value="PHYTOCHROME-LIKE PROTEIN CPH1"/>
    <property type="match status" value="1"/>
</dbReference>
<evidence type="ECO:0000256" key="3">
    <source>
        <dbReference type="ARBA" id="ARBA00022553"/>
    </source>
</evidence>
<dbReference type="CDD" id="cd00130">
    <property type="entry name" value="PAS"/>
    <property type="match status" value="2"/>
</dbReference>
<name>A0A9D1EN49_9FIRM</name>
<dbReference type="EMBL" id="DVIR01000034">
    <property type="protein sequence ID" value="HIS24501.1"/>
    <property type="molecule type" value="Genomic_DNA"/>
</dbReference>
<dbReference type="Pfam" id="PF08447">
    <property type="entry name" value="PAS_3"/>
    <property type="match status" value="1"/>
</dbReference>
<dbReference type="Gene3D" id="1.10.10.10">
    <property type="entry name" value="Winged helix-like DNA-binding domain superfamily/Winged helix DNA-binding domain"/>
    <property type="match status" value="1"/>
</dbReference>
<keyword evidence="4" id="KW-0808">Transferase</keyword>
<dbReference type="InterPro" id="IPR035965">
    <property type="entry name" value="PAS-like_dom_sf"/>
</dbReference>